<evidence type="ECO:0000313" key="5">
    <source>
        <dbReference type="EMBL" id="HGK63181.1"/>
    </source>
</evidence>
<keyword evidence="3" id="KW-0067">ATP-binding</keyword>
<organism evidence="5">
    <name type="scientific">candidate division WOR-3 bacterium</name>
    <dbReference type="NCBI Taxonomy" id="2052148"/>
    <lineage>
        <taxon>Bacteria</taxon>
        <taxon>Bacteria division WOR-3</taxon>
    </lineage>
</organism>
<accession>A0A7V4E2B7</accession>
<evidence type="ECO:0000259" key="4">
    <source>
        <dbReference type="SMART" id="SM00881"/>
    </source>
</evidence>
<keyword evidence="1" id="KW-0436">Ligase</keyword>
<comment type="caution">
    <text evidence="5">The sequence shown here is derived from an EMBL/GenBank/DDBJ whole genome shotgun (WGS) entry which is preliminary data.</text>
</comment>
<dbReference type="GO" id="GO:0016874">
    <property type="term" value="F:ligase activity"/>
    <property type="evidence" value="ECO:0007669"/>
    <property type="project" value="UniProtKB-KW"/>
</dbReference>
<dbReference type="AlphaFoldDB" id="A0A7V4E2B7"/>
<feature type="domain" description="CoA-binding" evidence="4">
    <location>
        <begin position="1"/>
        <end position="76"/>
    </location>
</feature>
<evidence type="ECO:0000256" key="2">
    <source>
        <dbReference type="ARBA" id="ARBA00022741"/>
    </source>
</evidence>
<dbReference type="PANTHER" id="PTHR43334">
    <property type="entry name" value="ACETATE--COA LIGASE [ADP-FORMING]"/>
    <property type="match status" value="1"/>
</dbReference>
<dbReference type="EMBL" id="DTDR01000035">
    <property type="protein sequence ID" value="HGK63181.1"/>
    <property type="molecule type" value="Genomic_DNA"/>
</dbReference>
<proteinExistence type="predicted"/>
<evidence type="ECO:0000256" key="3">
    <source>
        <dbReference type="ARBA" id="ARBA00022840"/>
    </source>
</evidence>
<dbReference type="InterPro" id="IPR051538">
    <property type="entry name" value="Acyl-CoA_Synth/Transferase"/>
</dbReference>
<dbReference type="GO" id="GO:0005524">
    <property type="term" value="F:ATP binding"/>
    <property type="evidence" value="ECO:0007669"/>
    <property type="project" value="UniProtKB-KW"/>
</dbReference>
<name>A0A7V4E2B7_UNCW3</name>
<dbReference type="SUPFAM" id="SSF51735">
    <property type="entry name" value="NAD(P)-binding Rossmann-fold domains"/>
    <property type="match status" value="1"/>
</dbReference>
<dbReference type="Pfam" id="PF13380">
    <property type="entry name" value="CoA_binding_2"/>
    <property type="match status" value="1"/>
</dbReference>
<dbReference type="InterPro" id="IPR003781">
    <property type="entry name" value="CoA-bd"/>
</dbReference>
<evidence type="ECO:0000256" key="1">
    <source>
        <dbReference type="ARBA" id="ARBA00022598"/>
    </source>
</evidence>
<reference evidence="5" key="1">
    <citation type="journal article" date="2020" name="mSystems">
        <title>Genome- and Community-Level Interaction Insights into Carbon Utilization and Element Cycling Functions of Hydrothermarchaeota in Hydrothermal Sediment.</title>
        <authorList>
            <person name="Zhou Z."/>
            <person name="Liu Y."/>
            <person name="Xu W."/>
            <person name="Pan J."/>
            <person name="Luo Z.H."/>
            <person name="Li M."/>
        </authorList>
    </citation>
    <scope>NUCLEOTIDE SEQUENCE [LARGE SCALE GENOMIC DNA]</scope>
    <source>
        <strain evidence="5">SpSt-697</strain>
    </source>
</reference>
<sequence>MGASTTPGSVGQVTFANILLNGYQGIVYPVNIKAKSVLGVKAYFSILDIPDEIDLAIIMVPAIFVPEVIEESGQKKG</sequence>
<gene>
    <name evidence="5" type="ORF">ENU74_01075</name>
</gene>
<dbReference type="SMART" id="SM00881">
    <property type="entry name" value="CoA_binding"/>
    <property type="match status" value="1"/>
</dbReference>
<dbReference type="PANTHER" id="PTHR43334:SF1">
    <property type="entry name" value="3-HYDROXYPROPIONATE--COA LIGASE [ADP-FORMING]"/>
    <property type="match status" value="1"/>
</dbReference>
<dbReference type="InterPro" id="IPR036291">
    <property type="entry name" value="NAD(P)-bd_dom_sf"/>
</dbReference>
<keyword evidence="2" id="KW-0547">Nucleotide-binding</keyword>
<dbReference type="Gene3D" id="3.40.50.720">
    <property type="entry name" value="NAD(P)-binding Rossmann-like Domain"/>
    <property type="match status" value="1"/>
</dbReference>
<protein>
    <recommendedName>
        <fullName evidence="4">CoA-binding domain-containing protein</fullName>
    </recommendedName>
</protein>